<sequence length="175" mass="18905">MWCFITRAALSSPAEKSSFTWPLAKPPQRPAVGLGGTQFLFKVFFQAVFHEGAIPCSIRLIWRKFLVLYGLAAFTVRVVSKQLSVHVRMLKKGGTSCGSSRISTLTSSAITSACEETPLKSHCAAFGKTMPSCVESDLVWCVTAVGFFHRKLQGTVAEIPSDSATSSRGCPQVGQ</sequence>
<name>A0A3S2MIN6_ORYJA</name>
<reference evidence="1 2" key="1">
    <citation type="submission" date="2018-11" db="EMBL/GenBank/DDBJ databases">
        <authorList>
            <person name="Lopez-Roques C."/>
            <person name="Donnadieu C."/>
            <person name="Bouchez O."/>
            <person name="Klopp C."/>
            <person name="Cabau C."/>
            <person name="Zahm M."/>
        </authorList>
    </citation>
    <scope>NUCLEOTIDE SEQUENCE [LARGE SCALE GENOMIC DNA]</scope>
    <source>
        <strain evidence="1">RS831</strain>
        <tissue evidence="1">Whole body</tissue>
    </source>
</reference>
<evidence type="ECO:0000313" key="2">
    <source>
        <dbReference type="Proteomes" id="UP000283210"/>
    </source>
</evidence>
<keyword evidence="2" id="KW-1185">Reference proteome</keyword>
<gene>
    <name evidence="1" type="ORF">OJAV_G00194040</name>
</gene>
<dbReference type="EMBL" id="CM012455">
    <property type="protein sequence ID" value="RVE60008.1"/>
    <property type="molecule type" value="Genomic_DNA"/>
</dbReference>
<dbReference type="AlphaFoldDB" id="A0A3S2MIN6"/>
<dbReference type="Proteomes" id="UP000283210">
    <property type="component" value="Chromosome 19"/>
</dbReference>
<reference evidence="1 2" key="2">
    <citation type="submission" date="2019-01" db="EMBL/GenBank/DDBJ databases">
        <title>A chromosome length genome reference of the Java medaka (oryzias javanicus).</title>
        <authorList>
            <person name="Herpin A."/>
            <person name="Takehana Y."/>
            <person name="Naruse K."/>
            <person name="Ansai S."/>
            <person name="Kawaguchi M."/>
        </authorList>
    </citation>
    <scope>NUCLEOTIDE SEQUENCE [LARGE SCALE GENOMIC DNA]</scope>
    <source>
        <strain evidence="1">RS831</strain>
        <tissue evidence="1">Whole body</tissue>
    </source>
</reference>
<accession>A0A3S2MIN6</accession>
<evidence type="ECO:0000313" key="1">
    <source>
        <dbReference type="EMBL" id="RVE60008.1"/>
    </source>
</evidence>
<protein>
    <submittedName>
        <fullName evidence="1">Uncharacterized protein</fullName>
    </submittedName>
</protein>
<proteinExistence type="predicted"/>
<organism evidence="1 2">
    <name type="scientific">Oryzias javanicus</name>
    <name type="common">Javanese ricefish</name>
    <name type="synonym">Aplocheilus javanicus</name>
    <dbReference type="NCBI Taxonomy" id="123683"/>
    <lineage>
        <taxon>Eukaryota</taxon>
        <taxon>Metazoa</taxon>
        <taxon>Chordata</taxon>
        <taxon>Craniata</taxon>
        <taxon>Vertebrata</taxon>
        <taxon>Euteleostomi</taxon>
        <taxon>Actinopterygii</taxon>
        <taxon>Neopterygii</taxon>
        <taxon>Teleostei</taxon>
        <taxon>Neoteleostei</taxon>
        <taxon>Acanthomorphata</taxon>
        <taxon>Ovalentaria</taxon>
        <taxon>Atherinomorphae</taxon>
        <taxon>Beloniformes</taxon>
        <taxon>Adrianichthyidae</taxon>
        <taxon>Oryziinae</taxon>
        <taxon>Oryzias</taxon>
    </lineage>
</organism>